<evidence type="ECO:0000313" key="3">
    <source>
        <dbReference type="Proteomes" id="UP000224854"/>
    </source>
</evidence>
<feature type="region of interest" description="Disordered" evidence="1">
    <location>
        <begin position="1"/>
        <end position="42"/>
    </location>
</feature>
<dbReference type="EMBL" id="NJEU01001960">
    <property type="protein sequence ID" value="PHH59020.1"/>
    <property type="molecule type" value="Genomic_DNA"/>
</dbReference>
<sequence>MAHIISCMAQLDPSASKPSSPVPSPTGLSRQASPSRAPQEKGYAWRMLQPEQHRKYQLLPKDKPTGSNNKCLDPEKAYALAIGQGGGEKADKSAYNVRARLNQISQPRRRKASVAEVGHMTTVQEAPMDSPTIPGRPPFAHERSSSAPSDDLDSRVSTASSAERSLFNFDEAFVKAIDDSFSEISQLSVRQRAAVARRVSVGAS</sequence>
<dbReference type="Proteomes" id="UP000224854">
    <property type="component" value="Unassembled WGS sequence"/>
</dbReference>
<organism evidence="2 3">
    <name type="scientific">Ophiocordyceps australis</name>
    <dbReference type="NCBI Taxonomy" id="1399860"/>
    <lineage>
        <taxon>Eukaryota</taxon>
        <taxon>Fungi</taxon>
        <taxon>Dikarya</taxon>
        <taxon>Ascomycota</taxon>
        <taxon>Pezizomycotina</taxon>
        <taxon>Sordariomycetes</taxon>
        <taxon>Hypocreomycetidae</taxon>
        <taxon>Hypocreales</taxon>
        <taxon>Ophiocordycipitaceae</taxon>
        <taxon>Ophiocordyceps</taxon>
    </lineage>
</organism>
<feature type="compositionally biased region" description="Polar residues" evidence="1">
    <location>
        <begin position="26"/>
        <end position="36"/>
    </location>
</feature>
<reference evidence="2 3" key="1">
    <citation type="submission" date="2017-06" db="EMBL/GenBank/DDBJ databases">
        <title>Ant-infecting Ophiocordyceps genomes reveal a high diversity of potential behavioral manipulation genes and a possible major role for enterotoxins.</title>
        <authorList>
            <person name="De Bekker C."/>
            <person name="Evans H.C."/>
            <person name="Brachmann A."/>
            <person name="Hughes D.P."/>
        </authorList>
    </citation>
    <scope>NUCLEOTIDE SEQUENCE [LARGE SCALE GENOMIC DNA]</scope>
    <source>
        <strain evidence="2 3">1348a</strain>
    </source>
</reference>
<comment type="caution">
    <text evidence="2">The sequence shown here is derived from an EMBL/GenBank/DDBJ whole genome shotgun (WGS) entry which is preliminary data.</text>
</comment>
<dbReference type="AlphaFoldDB" id="A0A2C5XVA6"/>
<dbReference type="OrthoDB" id="5429395at2759"/>
<accession>A0A2C5XVA6</accession>
<proteinExistence type="predicted"/>
<protein>
    <submittedName>
        <fullName evidence="2">Uncharacterized protein</fullName>
    </submittedName>
</protein>
<evidence type="ECO:0000313" key="2">
    <source>
        <dbReference type="EMBL" id="PHH59020.1"/>
    </source>
</evidence>
<keyword evidence="3" id="KW-1185">Reference proteome</keyword>
<gene>
    <name evidence="2" type="ORF">CDD82_2582</name>
</gene>
<name>A0A2C5XVA6_9HYPO</name>
<evidence type="ECO:0000256" key="1">
    <source>
        <dbReference type="SAM" id="MobiDB-lite"/>
    </source>
</evidence>
<feature type="region of interest" description="Disordered" evidence="1">
    <location>
        <begin position="124"/>
        <end position="160"/>
    </location>
</feature>